<dbReference type="KEGG" id="cpor:BED41_06875"/>
<name>A0A1B2I4B6_9BACT</name>
<evidence type="ECO:0000256" key="1">
    <source>
        <dbReference type="SAM" id="Phobius"/>
    </source>
</evidence>
<evidence type="ECO:0000313" key="4">
    <source>
        <dbReference type="Proteomes" id="UP000093044"/>
    </source>
</evidence>
<evidence type="ECO:0000259" key="2">
    <source>
        <dbReference type="SMART" id="SM00635"/>
    </source>
</evidence>
<dbReference type="InterPro" id="IPR030821">
    <property type="entry name" value="Synergist_CTERM"/>
</dbReference>
<reference evidence="3" key="1">
    <citation type="submission" date="2016-08" db="EMBL/GenBank/DDBJ databases">
        <title>Complete genome of Cloacibacillus porcorum.</title>
        <authorList>
            <person name="Looft T."/>
            <person name="Bayles D.O."/>
            <person name="Alt D.P."/>
        </authorList>
    </citation>
    <scope>NUCLEOTIDE SEQUENCE [LARGE SCALE GENOMIC DNA]</scope>
    <source>
        <strain evidence="3">CL-84</strain>
    </source>
</reference>
<proteinExistence type="predicted"/>
<dbReference type="OrthoDB" id="49132at2"/>
<evidence type="ECO:0000313" key="3">
    <source>
        <dbReference type="EMBL" id="ANZ44828.1"/>
    </source>
</evidence>
<dbReference type="InterPro" id="IPR003343">
    <property type="entry name" value="Big_2"/>
</dbReference>
<dbReference type="RefSeq" id="WP_066744330.1">
    <property type="nucleotide sequence ID" value="NZ_CP016757.1"/>
</dbReference>
<keyword evidence="1" id="KW-0472">Membrane</keyword>
<dbReference type="EMBL" id="CP016757">
    <property type="protein sequence ID" value="ANZ44828.1"/>
    <property type="molecule type" value="Genomic_DNA"/>
</dbReference>
<protein>
    <recommendedName>
        <fullName evidence="2">BIG2 domain-containing protein</fullName>
    </recommendedName>
</protein>
<keyword evidence="1" id="KW-1133">Transmembrane helix</keyword>
<gene>
    <name evidence="3" type="ORF">BED41_06875</name>
</gene>
<dbReference type="Gene3D" id="2.160.20.110">
    <property type="match status" value="1"/>
</dbReference>
<feature type="domain" description="BIG2" evidence="2">
    <location>
        <begin position="521"/>
        <end position="598"/>
    </location>
</feature>
<organism evidence="3 4">
    <name type="scientific">Cloacibacillus porcorum</name>
    <dbReference type="NCBI Taxonomy" id="1197717"/>
    <lineage>
        <taxon>Bacteria</taxon>
        <taxon>Thermotogati</taxon>
        <taxon>Synergistota</taxon>
        <taxon>Synergistia</taxon>
        <taxon>Synergistales</taxon>
        <taxon>Synergistaceae</taxon>
        <taxon>Cloacibacillus</taxon>
    </lineage>
</organism>
<dbReference type="GeneID" id="83057571"/>
<dbReference type="Gene3D" id="2.60.40.1080">
    <property type="match status" value="1"/>
</dbReference>
<dbReference type="InterPro" id="IPR008964">
    <property type="entry name" value="Invasin/intimin_cell_adhesion"/>
</dbReference>
<dbReference type="SMART" id="SM00635">
    <property type="entry name" value="BID_2"/>
    <property type="match status" value="1"/>
</dbReference>
<dbReference type="SUPFAM" id="SSF49373">
    <property type="entry name" value="Invasin/intimin cell-adhesion fragments"/>
    <property type="match status" value="1"/>
</dbReference>
<dbReference type="NCBIfam" id="TIGR04564">
    <property type="entry name" value="Synergist_CTERM"/>
    <property type="match status" value="1"/>
</dbReference>
<keyword evidence="1" id="KW-0812">Transmembrane</keyword>
<feature type="transmembrane region" description="Helical" evidence="1">
    <location>
        <begin position="607"/>
        <end position="628"/>
    </location>
</feature>
<keyword evidence="4" id="KW-1185">Reference proteome</keyword>
<dbReference type="STRING" id="1197717.BED41_06875"/>
<dbReference type="AlphaFoldDB" id="A0A1B2I4B6"/>
<accession>A0A1B2I4B6</accession>
<dbReference type="Pfam" id="PF02368">
    <property type="entry name" value="Big_2"/>
    <property type="match status" value="1"/>
</dbReference>
<sequence>MSPHNSQHAVTPNSNTPPRIKFSGVRLSILPVLLLLSLLALSPLAAPGRADALTQDVDGVYLIATPADLREFRDRVNSEELISADARLTADIDLSTDGEPEEWISIGDGHKPTTVQSVGVPNYRGTFDGAGHTVGGYKITKLGSHANGFFGHIGVDGMVTGLTVSGNINIDMPGTTGHRAGGIAGQNVGTISNCVNYGAVASTVGDTGGIAGVNGSNPLTGMISNCVNRGNVTVTQAGGGIVGVNGYYSTTSNCVNDGDVYGSNSAENSGGIAGKNNGGKITNCVNYKTVSGSRYAGGVVGYTIFPTNTTSNCVNYGDVSSYPIDASQIAGGVVGWHEKGTLSNCVSVGGNVTNTKGDGTASAGGVVGTCGKEAKISNCGWLYSQENNKGVGSSDVTPAPEPVSLDQTEINESVVVALIADHMNITLRTGDTAKITLNALPGKQAAFGKYVKNITVPPDSEKISAKVNEEKGEITLTSLKEGTSALCVSADLYTTDFNNSLAPSVDPVPLSLTIYVSARRTLGGITLSPEKMNLRVGASGKFTATVTAEGAADQTINWHSSNEKIAAVDNEGNVKALAVGEATITAMTADGKHDAAAKVTVANRHSGGNGCAAGVGALALFALIPLLLRKKKS</sequence>
<dbReference type="Proteomes" id="UP000093044">
    <property type="component" value="Chromosome"/>
</dbReference>